<comment type="caution">
    <text evidence="1">The sequence shown here is derived from an EMBL/GenBank/DDBJ whole genome shotgun (WGS) entry which is preliminary data.</text>
</comment>
<keyword evidence="2" id="KW-1185">Reference proteome</keyword>
<dbReference type="AlphaFoldDB" id="A0A7C8GVH2"/>
<name>A0A7C8GVH2_9BACI</name>
<proteinExistence type="predicted"/>
<dbReference type="InterPro" id="IPR021695">
    <property type="entry name" value="Phage_KPP10_Orf10"/>
</dbReference>
<dbReference type="NCBIfam" id="NF047581">
    <property type="entry name" value="gp105_phage_fam"/>
    <property type="match status" value="1"/>
</dbReference>
<dbReference type="RefSeq" id="WP_153400943.1">
    <property type="nucleotide sequence ID" value="NZ_ML762424.1"/>
</dbReference>
<sequence>MVRTYAAENCTLVFGGVYITGFGDGTYITAEKQEDSFTTHVSAQGEISTAETHNTLGTITATLAQTSPSLKYLTDAHNRKAVEPCYVIDSNTGEQIGGSEARIINPGSRSFGGEIETREIAITVFDYEVK</sequence>
<organism evidence="1 2">
    <name type="scientific">Gracilibacillus oryzae</name>
    <dbReference type="NCBI Taxonomy" id="1672701"/>
    <lineage>
        <taxon>Bacteria</taxon>
        <taxon>Bacillati</taxon>
        <taxon>Bacillota</taxon>
        <taxon>Bacilli</taxon>
        <taxon>Bacillales</taxon>
        <taxon>Bacillaceae</taxon>
        <taxon>Gracilibacillus</taxon>
    </lineage>
</organism>
<reference evidence="1 2" key="1">
    <citation type="submission" date="2019-10" db="EMBL/GenBank/DDBJ databases">
        <title>Gracilibacillus sp. nov. isolated from rice seeds.</title>
        <authorList>
            <person name="He S."/>
        </authorList>
    </citation>
    <scope>NUCLEOTIDE SEQUENCE [LARGE SCALE GENOMIC DNA]</scope>
    <source>
        <strain evidence="1 2">TD8</strain>
    </source>
</reference>
<dbReference type="Proteomes" id="UP000480246">
    <property type="component" value="Unassembled WGS sequence"/>
</dbReference>
<dbReference type="OrthoDB" id="2601963at2"/>
<gene>
    <name evidence="1" type="ORF">F9U64_01175</name>
</gene>
<dbReference type="EMBL" id="WEID01000005">
    <property type="protein sequence ID" value="KAB8139265.1"/>
    <property type="molecule type" value="Genomic_DNA"/>
</dbReference>
<accession>A0A7C8GVH2</accession>
<evidence type="ECO:0000313" key="1">
    <source>
        <dbReference type="EMBL" id="KAB8139265.1"/>
    </source>
</evidence>
<evidence type="ECO:0000313" key="2">
    <source>
        <dbReference type="Proteomes" id="UP000480246"/>
    </source>
</evidence>
<protein>
    <submittedName>
        <fullName evidence="1">DUF3277 domain-containing protein</fullName>
    </submittedName>
</protein>